<evidence type="ECO:0008006" key="3">
    <source>
        <dbReference type="Google" id="ProtNLM"/>
    </source>
</evidence>
<dbReference type="EMBL" id="SRJC01000005">
    <property type="protein sequence ID" value="TGB01630.1"/>
    <property type="molecule type" value="Genomic_DNA"/>
</dbReference>
<sequence length="231" mass="26050">MKVIIALIGSLIMVISGVYPQERSEENQLQQFADFAEDEQLEITEWSWTAKEPIHQDETEKWAQQASSLFEDEPEVEETIHAEKRTWTKQTGDIIETLSLIIPNDSINSAERVYAIDGKGNASLSQKWASRKDLTKSRLFSENVTIFSCIKSVKNGIIDDVLVYEKFKEAFDVVTINVVKDNGWTSMSGHSNKWGQSLPILSEEMNVQFASRTLGGRTNVTIGTPIITAEY</sequence>
<dbReference type="SUPFAM" id="SSF143842">
    <property type="entry name" value="YwmB-like"/>
    <property type="match status" value="1"/>
</dbReference>
<dbReference type="RefSeq" id="WP_135328327.1">
    <property type="nucleotide sequence ID" value="NZ_SRJC01000005.1"/>
</dbReference>
<name>A0A4Z0GWF3_9BACI</name>
<comment type="caution">
    <text evidence="1">The sequence shown here is derived from an EMBL/GenBank/DDBJ whole genome shotgun (WGS) entry which is preliminary data.</text>
</comment>
<keyword evidence="2" id="KW-1185">Reference proteome</keyword>
<evidence type="ECO:0000313" key="1">
    <source>
        <dbReference type="EMBL" id="TGB01630.1"/>
    </source>
</evidence>
<dbReference type="Pfam" id="PF08680">
    <property type="entry name" value="DUF1779"/>
    <property type="match status" value="1"/>
</dbReference>
<dbReference type="InterPro" id="IPR036209">
    <property type="entry name" value="YwmB-like_sf"/>
</dbReference>
<dbReference type="InterPro" id="IPR014794">
    <property type="entry name" value="DUF1779"/>
</dbReference>
<dbReference type="STRING" id="192814.GCA_900166575_03100"/>
<protein>
    <recommendedName>
        <fullName evidence="3">TATA-box binding protein</fullName>
    </recommendedName>
</protein>
<evidence type="ECO:0000313" key="2">
    <source>
        <dbReference type="Proteomes" id="UP000297982"/>
    </source>
</evidence>
<dbReference type="Proteomes" id="UP000297982">
    <property type="component" value="Unassembled WGS sequence"/>
</dbReference>
<dbReference type="Gene3D" id="3.30.360.40">
    <property type="entry name" value="YwmB-like"/>
    <property type="match status" value="1"/>
</dbReference>
<proteinExistence type="predicted"/>
<reference evidence="1 2" key="1">
    <citation type="journal article" date="2003" name="Int. J. Syst. Evol. Microbiol.">
        <title>Halobacillus salinus sp. nov., isolated from a salt lake on the coast of the East Sea in Korea.</title>
        <authorList>
            <person name="Yoon J.H."/>
            <person name="Kang K.H."/>
            <person name="Park Y.H."/>
        </authorList>
    </citation>
    <scope>NUCLEOTIDE SEQUENCE [LARGE SCALE GENOMIC DNA]</scope>
    <source>
        <strain evidence="1 2">HSL-3</strain>
    </source>
</reference>
<organism evidence="1 2">
    <name type="scientific">Halobacillus salinus</name>
    <dbReference type="NCBI Taxonomy" id="192814"/>
    <lineage>
        <taxon>Bacteria</taxon>
        <taxon>Bacillati</taxon>
        <taxon>Bacillota</taxon>
        <taxon>Bacilli</taxon>
        <taxon>Bacillales</taxon>
        <taxon>Bacillaceae</taxon>
        <taxon>Halobacillus</taxon>
    </lineage>
</organism>
<gene>
    <name evidence="1" type="ORF">E4663_15865</name>
</gene>
<accession>A0A4Z0GWF3</accession>
<dbReference type="AlphaFoldDB" id="A0A4Z0GWF3"/>
<dbReference type="Gene3D" id="3.30.2030.10">
    <property type="entry name" value="YwmB-like"/>
    <property type="match status" value="1"/>
</dbReference>